<feature type="region of interest" description="Disordered" evidence="8">
    <location>
        <begin position="230"/>
        <end position="254"/>
    </location>
</feature>
<feature type="compositionally biased region" description="Low complexity" evidence="8">
    <location>
        <begin position="235"/>
        <end position="254"/>
    </location>
</feature>
<evidence type="ECO:0000256" key="3">
    <source>
        <dbReference type="ARBA" id="ARBA00022741"/>
    </source>
</evidence>
<feature type="compositionally biased region" description="Polar residues" evidence="8">
    <location>
        <begin position="1"/>
        <end position="13"/>
    </location>
</feature>
<dbReference type="SUPFAM" id="SSF52540">
    <property type="entry name" value="P-loop containing nucleoside triphosphate hydrolases"/>
    <property type="match status" value="1"/>
</dbReference>
<dbReference type="GO" id="GO:0006281">
    <property type="term" value="P:DNA repair"/>
    <property type="evidence" value="ECO:0007669"/>
    <property type="project" value="InterPro"/>
</dbReference>
<dbReference type="GO" id="GO:0005634">
    <property type="term" value="C:nucleus"/>
    <property type="evidence" value="ECO:0007669"/>
    <property type="project" value="UniProtKB-SubCell"/>
</dbReference>
<dbReference type="Pfam" id="PF03215">
    <property type="entry name" value="Rad17"/>
    <property type="match status" value="1"/>
</dbReference>
<dbReference type="PANTHER" id="PTHR12172:SF0">
    <property type="entry name" value="CELL CYCLE CHECKPOINT PROTEIN RAD17"/>
    <property type="match status" value="1"/>
</dbReference>
<dbReference type="GO" id="GO:0033314">
    <property type="term" value="P:mitotic DNA replication checkpoint signaling"/>
    <property type="evidence" value="ECO:0007669"/>
    <property type="project" value="TreeGrafter"/>
</dbReference>
<reference evidence="9 10" key="1">
    <citation type="submission" date="2014-04" db="EMBL/GenBank/DDBJ databases">
        <authorList>
            <consortium name="DOE Joint Genome Institute"/>
            <person name="Kuo A."/>
            <person name="Ruytinx J."/>
            <person name="Rineau F."/>
            <person name="Colpaert J."/>
            <person name="Kohler A."/>
            <person name="Nagy L.G."/>
            <person name="Floudas D."/>
            <person name="Copeland A."/>
            <person name="Barry K.W."/>
            <person name="Cichocki N."/>
            <person name="Veneault-Fourrey C."/>
            <person name="LaButti K."/>
            <person name="Lindquist E.A."/>
            <person name="Lipzen A."/>
            <person name="Lundell T."/>
            <person name="Morin E."/>
            <person name="Murat C."/>
            <person name="Sun H."/>
            <person name="Tunlid A."/>
            <person name="Henrissat B."/>
            <person name="Grigoriev I.V."/>
            <person name="Hibbett D.S."/>
            <person name="Martin F."/>
            <person name="Nordberg H.P."/>
            <person name="Cantor M.N."/>
            <person name="Hua S.X."/>
        </authorList>
    </citation>
    <scope>NUCLEOTIDE SEQUENCE [LARGE SCALE GENOMIC DNA]</scope>
    <source>
        <strain evidence="9 10">UH-Slu-Lm8-n1</strain>
    </source>
</reference>
<evidence type="ECO:0000313" key="9">
    <source>
        <dbReference type="EMBL" id="KIK43569.1"/>
    </source>
</evidence>
<comment type="similarity">
    <text evidence="2">Belongs to the rad17/RAD24 family.</text>
</comment>
<evidence type="ECO:0000256" key="6">
    <source>
        <dbReference type="ARBA" id="ARBA00023242"/>
    </source>
</evidence>
<proteinExistence type="inferred from homology"/>
<protein>
    <submittedName>
        <fullName evidence="9">Uncharacterized protein</fullName>
    </submittedName>
</protein>
<keyword evidence="7" id="KW-0131">Cell cycle</keyword>
<dbReference type="GO" id="GO:0000077">
    <property type="term" value="P:DNA damage checkpoint signaling"/>
    <property type="evidence" value="ECO:0007669"/>
    <property type="project" value="TreeGrafter"/>
</dbReference>
<evidence type="ECO:0000256" key="4">
    <source>
        <dbReference type="ARBA" id="ARBA00022763"/>
    </source>
</evidence>
<feature type="compositionally biased region" description="Basic and acidic residues" evidence="8">
    <location>
        <begin position="465"/>
        <end position="476"/>
    </location>
</feature>
<comment type="subcellular location">
    <subcellularLocation>
        <location evidence="1">Nucleus</location>
    </subcellularLocation>
</comment>
<dbReference type="InterPro" id="IPR027417">
    <property type="entry name" value="P-loop_NTPase"/>
</dbReference>
<dbReference type="Proteomes" id="UP000054485">
    <property type="component" value="Unassembled WGS sequence"/>
</dbReference>
<gene>
    <name evidence="9" type="ORF">CY34DRAFT_803652</name>
</gene>
<feature type="compositionally biased region" description="Basic residues" evidence="8">
    <location>
        <begin position="14"/>
        <end position="23"/>
    </location>
</feature>
<feature type="region of interest" description="Disordered" evidence="8">
    <location>
        <begin position="1"/>
        <end position="87"/>
    </location>
</feature>
<dbReference type="STRING" id="930992.A0A0D0B0N3"/>
<evidence type="ECO:0000256" key="1">
    <source>
        <dbReference type="ARBA" id="ARBA00004123"/>
    </source>
</evidence>
<dbReference type="PANTHER" id="PTHR12172">
    <property type="entry name" value="CELL CYCLE CHECKPOINT PROTEIN RAD17"/>
    <property type="match status" value="1"/>
</dbReference>
<organism evidence="9 10">
    <name type="scientific">Suillus luteus UH-Slu-Lm8-n1</name>
    <dbReference type="NCBI Taxonomy" id="930992"/>
    <lineage>
        <taxon>Eukaryota</taxon>
        <taxon>Fungi</taxon>
        <taxon>Dikarya</taxon>
        <taxon>Basidiomycota</taxon>
        <taxon>Agaricomycotina</taxon>
        <taxon>Agaricomycetes</taxon>
        <taxon>Agaricomycetidae</taxon>
        <taxon>Boletales</taxon>
        <taxon>Suillineae</taxon>
        <taxon>Suillaceae</taxon>
        <taxon>Suillus</taxon>
    </lineage>
</organism>
<evidence type="ECO:0000313" key="10">
    <source>
        <dbReference type="Proteomes" id="UP000054485"/>
    </source>
</evidence>
<sequence>MHTVISSSGTTSKAPRKKTKLKTVKLDASSEPPNKKLRTSAKPPVFGLIGSVPRPRPQGSLALSQQPSFLEPQTHRKDVKGKGKSVLPSVNQDDDRLWVDKYEPTIEADLAVHKRKVEDVRRWILEAFEGGPTGKLRKYRRILVLTGPAGTAKTTTVRVLAREMGFEIVEWRNSMSERGSSAFVDNSKDLGDDSWMDTEALFDKFQAFLTRASSCYNIFAASSAIPSTQSKSHRLQSLSQSSTISLPSTSSSQPSNRHLILLEDLPNILHLPTQARFHEALQSLCGSSESGPPVVIIISDSGLRGENAYDDNAWDGTGGARWSKKETIDVRSLLGADLSTSPYVTRIAFNPIAPTLMTKALQAMLANHFASTSGKAPTKDVVEMIVESSNGDIRSAVMALEFACIVTLTKSGGKGKTRRNTAGSGGARAVLEAVTRREQSLVLFHLMGKILYNKRKGDPPATHLSSRDAAKERELDETLLDPSPLPDWLSEHDRKASRVCLETIASDSPIDSSLLGLYIHQNYTMFCTDVDQCDGVCEGLSWVDCVGGHLPSTTPYAFPTLALSTLHALPTPVPRKGQKVCKPSWFDMRNKEQDALDGIGDVATWLGHGGASDEHAPGRWTHADVAIELGGWLRAVDRTGIAQLQVPRAHRLFSCLPWGSGGAGGDVLGEDECGEVHDVDGEGDVRVWGTLRDEEEVKGWWLESDDIEEA</sequence>
<dbReference type="AlphaFoldDB" id="A0A0D0B0N3"/>
<keyword evidence="10" id="KW-1185">Reference proteome</keyword>
<dbReference type="InParanoid" id="A0A0D0B0N3"/>
<dbReference type="GO" id="GO:0003682">
    <property type="term" value="F:chromatin binding"/>
    <property type="evidence" value="ECO:0007669"/>
    <property type="project" value="TreeGrafter"/>
</dbReference>
<dbReference type="GO" id="GO:0003689">
    <property type="term" value="F:DNA clamp loader activity"/>
    <property type="evidence" value="ECO:0007669"/>
    <property type="project" value="TreeGrafter"/>
</dbReference>
<dbReference type="OrthoDB" id="10265971at2759"/>
<feature type="region of interest" description="Disordered" evidence="8">
    <location>
        <begin position="457"/>
        <end position="487"/>
    </location>
</feature>
<name>A0A0D0B0N3_9AGAM</name>
<dbReference type="GO" id="GO:0005524">
    <property type="term" value="F:ATP binding"/>
    <property type="evidence" value="ECO:0007669"/>
    <property type="project" value="UniProtKB-KW"/>
</dbReference>
<keyword evidence="6" id="KW-0539">Nucleus</keyword>
<keyword evidence="3" id="KW-0547">Nucleotide-binding</keyword>
<keyword evidence="4" id="KW-0227">DNA damage</keyword>
<evidence type="ECO:0000256" key="5">
    <source>
        <dbReference type="ARBA" id="ARBA00022840"/>
    </source>
</evidence>
<dbReference type="HOGENOM" id="CLU_018598_1_0_1"/>
<evidence type="ECO:0000256" key="2">
    <source>
        <dbReference type="ARBA" id="ARBA00006168"/>
    </source>
</evidence>
<evidence type="ECO:0000256" key="8">
    <source>
        <dbReference type="SAM" id="MobiDB-lite"/>
    </source>
</evidence>
<dbReference type="InterPro" id="IPR004582">
    <property type="entry name" value="Checkpoint_prot_Rad17_Rad24"/>
</dbReference>
<accession>A0A0D0B0N3</accession>
<keyword evidence="5" id="KW-0067">ATP-binding</keyword>
<dbReference type="Gene3D" id="3.40.50.300">
    <property type="entry name" value="P-loop containing nucleotide triphosphate hydrolases"/>
    <property type="match status" value="1"/>
</dbReference>
<reference evidence="10" key="2">
    <citation type="submission" date="2015-01" db="EMBL/GenBank/DDBJ databases">
        <title>Evolutionary Origins and Diversification of the Mycorrhizal Mutualists.</title>
        <authorList>
            <consortium name="DOE Joint Genome Institute"/>
            <consortium name="Mycorrhizal Genomics Consortium"/>
            <person name="Kohler A."/>
            <person name="Kuo A."/>
            <person name="Nagy L.G."/>
            <person name="Floudas D."/>
            <person name="Copeland A."/>
            <person name="Barry K.W."/>
            <person name="Cichocki N."/>
            <person name="Veneault-Fourrey C."/>
            <person name="LaButti K."/>
            <person name="Lindquist E.A."/>
            <person name="Lipzen A."/>
            <person name="Lundell T."/>
            <person name="Morin E."/>
            <person name="Murat C."/>
            <person name="Riley R."/>
            <person name="Ohm R."/>
            <person name="Sun H."/>
            <person name="Tunlid A."/>
            <person name="Henrissat B."/>
            <person name="Grigoriev I.V."/>
            <person name="Hibbett D.S."/>
            <person name="Martin F."/>
        </authorList>
    </citation>
    <scope>NUCLEOTIDE SEQUENCE [LARGE SCALE GENOMIC DNA]</scope>
    <source>
        <strain evidence="10">UH-Slu-Lm8-n1</strain>
    </source>
</reference>
<dbReference type="FunCoup" id="A0A0D0B0N3">
    <property type="interactions" value="512"/>
</dbReference>
<dbReference type="EMBL" id="KN835209">
    <property type="protein sequence ID" value="KIK43569.1"/>
    <property type="molecule type" value="Genomic_DNA"/>
</dbReference>
<evidence type="ECO:0000256" key="7">
    <source>
        <dbReference type="ARBA" id="ARBA00023306"/>
    </source>
</evidence>